<comment type="cofactor">
    <cofactor evidence="1 11">
        <name>pyridoxal 5'-phosphate</name>
        <dbReference type="ChEBI" id="CHEBI:597326"/>
    </cofactor>
</comment>
<accession>A0A432X203</accession>
<protein>
    <recommendedName>
        <fullName evidence="11">Histidinol-phosphate aminotransferase</fullName>
        <ecNumber evidence="11">2.6.1.9</ecNumber>
    </recommendedName>
    <alternativeName>
        <fullName evidence="11">Imidazole acetol-phosphate transaminase</fullName>
    </alternativeName>
</protein>
<evidence type="ECO:0000256" key="6">
    <source>
        <dbReference type="ARBA" id="ARBA00022605"/>
    </source>
</evidence>
<dbReference type="PROSITE" id="PS00599">
    <property type="entry name" value="AA_TRANSFER_CLASS_2"/>
    <property type="match status" value="1"/>
</dbReference>
<comment type="caution">
    <text evidence="14">The sequence shown here is derived from an EMBL/GenBank/DDBJ whole genome shotgun (WGS) entry which is preliminary data.</text>
</comment>
<proteinExistence type="inferred from homology"/>
<feature type="domain" description="Aminotransferase class I/classII large" evidence="13">
    <location>
        <begin position="47"/>
        <end position="365"/>
    </location>
</feature>
<evidence type="ECO:0000256" key="4">
    <source>
        <dbReference type="ARBA" id="ARBA00011738"/>
    </source>
</evidence>
<evidence type="ECO:0000259" key="13">
    <source>
        <dbReference type="Pfam" id="PF00155"/>
    </source>
</evidence>
<dbReference type="OrthoDB" id="9813612at2"/>
<gene>
    <name evidence="11" type="primary">hisC</name>
    <name evidence="14" type="ORF">CWE15_07510</name>
</gene>
<dbReference type="InterPro" id="IPR001917">
    <property type="entry name" value="Aminotrans_II_pyridoxalP_BS"/>
</dbReference>
<dbReference type="NCBIfam" id="TIGR01141">
    <property type="entry name" value="hisC"/>
    <property type="match status" value="1"/>
</dbReference>
<dbReference type="CDD" id="cd00609">
    <property type="entry name" value="AAT_like"/>
    <property type="match status" value="1"/>
</dbReference>
<comment type="similarity">
    <text evidence="3 11">Belongs to the class-II pyridoxal-phosphate-dependent aminotransferase family. Histidinol-phosphate aminotransferase subfamily.</text>
</comment>
<dbReference type="Pfam" id="PF00155">
    <property type="entry name" value="Aminotran_1_2"/>
    <property type="match status" value="1"/>
</dbReference>
<evidence type="ECO:0000256" key="8">
    <source>
        <dbReference type="ARBA" id="ARBA00022898"/>
    </source>
</evidence>
<evidence type="ECO:0000313" key="15">
    <source>
        <dbReference type="Proteomes" id="UP000286976"/>
    </source>
</evidence>
<comment type="pathway">
    <text evidence="2 11">Amino-acid biosynthesis; L-histidine biosynthesis; L-histidine from 5-phospho-alpha-D-ribose 1-diphosphate: step 7/9.</text>
</comment>
<dbReference type="EC" id="2.6.1.9" evidence="11"/>
<dbReference type="RefSeq" id="WP_126757458.1">
    <property type="nucleotide sequence ID" value="NZ_PIPQ01000003.1"/>
</dbReference>
<sequence length="374" mass="40510">MSSIQNLLRPHLRGMQAYPSARRSMSGGTLWLNANESPYPGPGGESTTANNNRYPNFQSTDLNRAYAAYAGIAANQLLSHRGSDEGIDLLIRAFCQPCEDAVLICPPTYGMYAIAAQLNNSPVVTAPLLQQGNDFQLDLAAIEDALNPSAPKQPRVKVIFLCNPSNPLGNLLEPKDIEQVLALAAGKAIVVVDEAYLEYAETSTQQTTAELSWASRIDTYANLVVLRTLSKAFGLAGIRVGFTLAQAELIQALEPVLAPYPLPEPSIQVATQALGLDALIPMRQQVIEAVTERQLLAQKLQALSWVKTVFPSTTNFILLQVPEAEAVMAYCQAAGVLLRQFKFPSLGPCIRISVGSPEENEQLMRILSGFGETQ</sequence>
<dbReference type="EMBL" id="PIPQ01000003">
    <property type="protein sequence ID" value="RUO40583.1"/>
    <property type="molecule type" value="Genomic_DNA"/>
</dbReference>
<dbReference type="GO" id="GO:0000105">
    <property type="term" value="P:L-histidine biosynthetic process"/>
    <property type="evidence" value="ECO:0007669"/>
    <property type="project" value="UniProtKB-UniRule"/>
</dbReference>
<dbReference type="GO" id="GO:0030170">
    <property type="term" value="F:pyridoxal phosphate binding"/>
    <property type="evidence" value="ECO:0007669"/>
    <property type="project" value="InterPro"/>
</dbReference>
<feature type="region of interest" description="Disordered" evidence="12">
    <location>
        <begin position="32"/>
        <end position="55"/>
    </location>
</feature>
<dbReference type="SUPFAM" id="SSF53383">
    <property type="entry name" value="PLP-dependent transferases"/>
    <property type="match status" value="1"/>
</dbReference>
<dbReference type="PANTHER" id="PTHR42885:SF2">
    <property type="entry name" value="HISTIDINOL-PHOSPHATE AMINOTRANSFERASE"/>
    <property type="match status" value="1"/>
</dbReference>
<dbReference type="HAMAP" id="MF_01023">
    <property type="entry name" value="HisC_aminotrans_2"/>
    <property type="match status" value="1"/>
</dbReference>
<keyword evidence="7 11" id="KW-0808">Transferase</keyword>
<dbReference type="InterPro" id="IPR015421">
    <property type="entry name" value="PyrdxlP-dep_Trfase_major"/>
</dbReference>
<evidence type="ECO:0000256" key="3">
    <source>
        <dbReference type="ARBA" id="ARBA00007970"/>
    </source>
</evidence>
<keyword evidence="9 11" id="KW-0368">Histidine biosynthesis</keyword>
<evidence type="ECO:0000256" key="1">
    <source>
        <dbReference type="ARBA" id="ARBA00001933"/>
    </source>
</evidence>
<dbReference type="UniPathway" id="UPA00031">
    <property type="reaction ID" value="UER00012"/>
</dbReference>
<keyword evidence="6 11" id="KW-0028">Amino-acid biosynthesis</keyword>
<feature type="modified residue" description="N6-(pyridoxal phosphate)lysine" evidence="11">
    <location>
        <position position="231"/>
    </location>
</feature>
<dbReference type="Gene3D" id="3.40.640.10">
    <property type="entry name" value="Type I PLP-dependent aspartate aminotransferase-like (Major domain)"/>
    <property type="match status" value="1"/>
</dbReference>
<comment type="subunit">
    <text evidence="4 11">Homodimer.</text>
</comment>
<dbReference type="InterPro" id="IPR004839">
    <property type="entry name" value="Aminotransferase_I/II_large"/>
</dbReference>
<keyword evidence="15" id="KW-1185">Reference proteome</keyword>
<evidence type="ECO:0000256" key="2">
    <source>
        <dbReference type="ARBA" id="ARBA00005011"/>
    </source>
</evidence>
<evidence type="ECO:0000256" key="12">
    <source>
        <dbReference type="SAM" id="MobiDB-lite"/>
    </source>
</evidence>
<evidence type="ECO:0000256" key="7">
    <source>
        <dbReference type="ARBA" id="ARBA00022679"/>
    </source>
</evidence>
<feature type="compositionally biased region" description="Polar residues" evidence="12">
    <location>
        <begin position="45"/>
        <end position="55"/>
    </location>
</feature>
<keyword evidence="5 11" id="KW-0032">Aminotransferase</keyword>
<evidence type="ECO:0000256" key="5">
    <source>
        <dbReference type="ARBA" id="ARBA00022576"/>
    </source>
</evidence>
<dbReference type="AlphaFoldDB" id="A0A432X203"/>
<comment type="catalytic activity">
    <reaction evidence="10 11">
        <text>L-histidinol phosphate + 2-oxoglutarate = 3-(imidazol-4-yl)-2-oxopropyl phosphate + L-glutamate</text>
        <dbReference type="Rhea" id="RHEA:23744"/>
        <dbReference type="ChEBI" id="CHEBI:16810"/>
        <dbReference type="ChEBI" id="CHEBI:29985"/>
        <dbReference type="ChEBI" id="CHEBI:57766"/>
        <dbReference type="ChEBI" id="CHEBI:57980"/>
        <dbReference type="EC" id="2.6.1.9"/>
    </reaction>
</comment>
<organism evidence="14 15">
    <name type="scientific">Aliidiomarina taiwanensis</name>
    <dbReference type="NCBI Taxonomy" id="946228"/>
    <lineage>
        <taxon>Bacteria</taxon>
        <taxon>Pseudomonadati</taxon>
        <taxon>Pseudomonadota</taxon>
        <taxon>Gammaproteobacteria</taxon>
        <taxon>Alteromonadales</taxon>
        <taxon>Idiomarinaceae</taxon>
        <taxon>Aliidiomarina</taxon>
    </lineage>
</organism>
<reference evidence="14 15" key="1">
    <citation type="journal article" date="2011" name="Front. Microbiol.">
        <title>Genomic signatures of strain selection and enhancement in Bacillus atrophaeus var. globigii, a historical biowarfare simulant.</title>
        <authorList>
            <person name="Gibbons H.S."/>
            <person name="Broomall S.M."/>
            <person name="McNew L.A."/>
            <person name="Daligault H."/>
            <person name="Chapman C."/>
            <person name="Bruce D."/>
            <person name="Karavis M."/>
            <person name="Krepps M."/>
            <person name="McGregor P.A."/>
            <person name="Hong C."/>
            <person name="Park K.H."/>
            <person name="Akmal A."/>
            <person name="Feldman A."/>
            <person name="Lin J.S."/>
            <person name="Chang W.E."/>
            <person name="Higgs B.W."/>
            <person name="Demirev P."/>
            <person name="Lindquist J."/>
            <person name="Liem A."/>
            <person name="Fochler E."/>
            <person name="Read T.D."/>
            <person name="Tapia R."/>
            <person name="Johnson S."/>
            <person name="Bishop-Lilly K.A."/>
            <person name="Detter C."/>
            <person name="Han C."/>
            <person name="Sozhamannan S."/>
            <person name="Rosenzweig C.N."/>
            <person name="Skowronski E.W."/>
        </authorList>
    </citation>
    <scope>NUCLEOTIDE SEQUENCE [LARGE SCALE GENOMIC DNA]</scope>
    <source>
        <strain evidence="14 15">AIT1</strain>
    </source>
</reference>
<dbReference type="Gene3D" id="3.90.1150.10">
    <property type="entry name" value="Aspartate Aminotransferase, domain 1"/>
    <property type="match status" value="1"/>
</dbReference>
<keyword evidence="8 11" id="KW-0663">Pyridoxal phosphate</keyword>
<evidence type="ECO:0000256" key="9">
    <source>
        <dbReference type="ARBA" id="ARBA00023102"/>
    </source>
</evidence>
<evidence type="ECO:0000313" key="14">
    <source>
        <dbReference type="EMBL" id="RUO40583.1"/>
    </source>
</evidence>
<name>A0A432X203_9GAMM</name>
<dbReference type="GO" id="GO:0004400">
    <property type="term" value="F:histidinol-phosphate transaminase activity"/>
    <property type="evidence" value="ECO:0007669"/>
    <property type="project" value="UniProtKB-UniRule"/>
</dbReference>
<dbReference type="Proteomes" id="UP000286976">
    <property type="component" value="Unassembled WGS sequence"/>
</dbReference>
<dbReference type="InterPro" id="IPR005861">
    <property type="entry name" value="HisP_aminotrans"/>
</dbReference>
<evidence type="ECO:0000256" key="10">
    <source>
        <dbReference type="ARBA" id="ARBA00047481"/>
    </source>
</evidence>
<evidence type="ECO:0000256" key="11">
    <source>
        <dbReference type="HAMAP-Rule" id="MF_01023"/>
    </source>
</evidence>
<dbReference type="PANTHER" id="PTHR42885">
    <property type="entry name" value="HISTIDINOL-PHOSPHATE AMINOTRANSFERASE-RELATED"/>
    <property type="match status" value="1"/>
</dbReference>
<dbReference type="InterPro" id="IPR015422">
    <property type="entry name" value="PyrdxlP-dep_Trfase_small"/>
</dbReference>
<dbReference type="InterPro" id="IPR015424">
    <property type="entry name" value="PyrdxlP-dep_Trfase"/>
</dbReference>